<dbReference type="SUPFAM" id="SSF53271">
    <property type="entry name" value="PRTase-like"/>
    <property type="match status" value="1"/>
</dbReference>
<dbReference type="InterPro" id="IPR000836">
    <property type="entry name" value="PRTase_dom"/>
</dbReference>
<dbReference type="CDD" id="cd06223">
    <property type="entry name" value="PRTases_typeI"/>
    <property type="match status" value="1"/>
</dbReference>
<organism evidence="3 4">
    <name type="scientific">Mariniphaga anaerophila</name>
    <dbReference type="NCBI Taxonomy" id="1484053"/>
    <lineage>
        <taxon>Bacteria</taxon>
        <taxon>Pseudomonadati</taxon>
        <taxon>Bacteroidota</taxon>
        <taxon>Bacteroidia</taxon>
        <taxon>Marinilabiliales</taxon>
        <taxon>Prolixibacteraceae</taxon>
        <taxon>Mariniphaga</taxon>
    </lineage>
</organism>
<feature type="domain" description="Phosphoribosyltransferase" evidence="2">
    <location>
        <begin position="173"/>
        <end position="229"/>
    </location>
</feature>
<accession>A0A1M4YWD0</accession>
<dbReference type="PANTHER" id="PTHR47505">
    <property type="entry name" value="DNA UTILIZATION PROTEIN YHGH"/>
    <property type="match status" value="1"/>
</dbReference>
<dbReference type="Gene3D" id="3.40.50.2020">
    <property type="match status" value="1"/>
</dbReference>
<keyword evidence="4" id="KW-1185">Reference proteome</keyword>
<comment type="similarity">
    <text evidence="1">Belongs to the ComF/GntX family.</text>
</comment>
<dbReference type="Pfam" id="PF00156">
    <property type="entry name" value="Pribosyltran"/>
    <property type="match status" value="1"/>
</dbReference>
<evidence type="ECO:0000256" key="1">
    <source>
        <dbReference type="ARBA" id="ARBA00008007"/>
    </source>
</evidence>
<dbReference type="RefSeq" id="WP_073000730.1">
    <property type="nucleotide sequence ID" value="NZ_FQUM01000003.1"/>
</dbReference>
<evidence type="ECO:0000313" key="3">
    <source>
        <dbReference type="EMBL" id="SHF10103.1"/>
    </source>
</evidence>
<sequence>MNTLTHILNDLSDLFYPQLCITCNERLISQEKYICMKCWFDLPVSNFHTDEENKVAQLFWGRVHVEQATSFFHYRKGSRYQKLIHFIKYKGMKELGQETGKKFGDILAEDGNFNRVNVIVPVPLHPKKQKKRGFNQSEWIARGIAEVMHKPISADNLFRKVFTATQTRKNRFERWQNVDGIFGVKKTELFENQHILLIDDVVTTGSTLEACAFELLKIKATKVSIATLAFADF</sequence>
<reference evidence="3 4" key="1">
    <citation type="submission" date="2016-11" db="EMBL/GenBank/DDBJ databases">
        <authorList>
            <person name="Jaros S."/>
            <person name="Januszkiewicz K."/>
            <person name="Wedrychowicz H."/>
        </authorList>
    </citation>
    <scope>NUCLEOTIDE SEQUENCE [LARGE SCALE GENOMIC DNA]</scope>
    <source>
        <strain evidence="3 4">DSM 26910</strain>
    </source>
</reference>
<dbReference type="Proteomes" id="UP000184164">
    <property type="component" value="Unassembled WGS sequence"/>
</dbReference>
<dbReference type="OrthoDB" id="9779910at2"/>
<proteinExistence type="inferred from homology"/>
<gene>
    <name evidence="3" type="ORF">SAMN05444274_103494</name>
</gene>
<dbReference type="PANTHER" id="PTHR47505:SF1">
    <property type="entry name" value="DNA UTILIZATION PROTEIN YHGH"/>
    <property type="match status" value="1"/>
</dbReference>
<dbReference type="InterPro" id="IPR029057">
    <property type="entry name" value="PRTase-like"/>
</dbReference>
<evidence type="ECO:0000259" key="2">
    <source>
        <dbReference type="Pfam" id="PF00156"/>
    </source>
</evidence>
<dbReference type="STRING" id="1484053.SAMN05444274_103494"/>
<dbReference type="EMBL" id="FQUM01000003">
    <property type="protein sequence ID" value="SHF10103.1"/>
    <property type="molecule type" value="Genomic_DNA"/>
</dbReference>
<dbReference type="InterPro" id="IPR051910">
    <property type="entry name" value="ComF/GntX_DNA_util-trans"/>
</dbReference>
<evidence type="ECO:0000313" key="4">
    <source>
        <dbReference type="Proteomes" id="UP000184164"/>
    </source>
</evidence>
<protein>
    <submittedName>
        <fullName evidence="3">ComF family protein</fullName>
    </submittedName>
</protein>
<name>A0A1M4YWD0_9BACT</name>
<dbReference type="AlphaFoldDB" id="A0A1M4YWD0"/>